<keyword evidence="1" id="KW-0472">Membrane</keyword>
<keyword evidence="4" id="KW-1185">Reference proteome</keyword>
<feature type="domain" description="M23ase beta-sheet core" evidence="2">
    <location>
        <begin position="342"/>
        <end position="436"/>
    </location>
</feature>
<protein>
    <submittedName>
        <fullName evidence="3">Peptidoglycan DD-metalloendopeptidase family protein</fullName>
    </submittedName>
</protein>
<reference evidence="4" key="1">
    <citation type="journal article" date="2019" name="Int. J. Syst. Evol. Microbiol.">
        <title>The Global Catalogue of Microorganisms (GCM) 10K type strain sequencing project: providing services to taxonomists for standard genome sequencing and annotation.</title>
        <authorList>
            <consortium name="The Broad Institute Genomics Platform"/>
            <consortium name="The Broad Institute Genome Sequencing Center for Infectious Disease"/>
            <person name="Wu L."/>
            <person name="Ma J."/>
        </authorList>
    </citation>
    <scope>NUCLEOTIDE SEQUENCE [LARGE SCALE GENOMIC DNA]</scope>
    <source>
        <strain evidence="4">KCTC 52127</strain>
    </source>
</reference>
<comment type="caution">
    <text evidence="3">The sequence shown here is derived from an EMBL/GenBank/DDBJ whole genome shotgun (WGS) entry which is preliminary data.</text>
</comment>
<dbReference type="InterPro" id="IPR011055">
    <property type="entry name" value="Dup_hybrid_motif"/>
</dbReference>
<evidence type="ECO:0000256" key="1">
    <source>
        <dbReference type="SAM" id="Phobius"/>
    </source>
</evidence>
<name>A0ABW5LPV4_9FLAO</name>
<sequence>MSSFFIYLLQASVVFSIVFLAYKFFLSKLTFHAVNRFLLLGLVPISLLIPFSKQIMPETLFQETADLVFMEHIRLGAFHEIETMSAATENAAIDYWNIVLIIYSLGVLLGLYRLINTTRSLWVLKRQSIVHNREGYKLIESESSEIFSFFNWVFIPKETATDCDPWILEHERAHARMKHSLDILFIELFITFFWINPFVYMYRRSVKSLHEFQVDHMVLSKDVKLSEYMELLLQSLKIKKPNTLYSYFHHPMMKKRIDMMTKERSNNFSKAKYLLLFPLCAFLFFAFAKPQERKVEVVNTIETPVVKKALSFIFPVKGATKKDISSFFTKNRKHPVLKINKAHEGIDIRADQGTPVVASEEGIVVLARKEAQWGNLVVVKHAEGYETWYAHMYSLNTQEKKRVKKGEVIGYVGSTGNTTGPHLHFELRDQGKKLNPLNYIED</sequence>
<evidence type="ECO:0000313" key="4">
    <source>
        <dbReference type="Proteomes" id="UP001597508"/>
    </source>
</evidence>
<evidence type="ECO:0000313" key="3">
    <source>
        <dbReference type="EMBL" id="MFD2566858.1"/>
    </source>
</evidence>
<dbReference type="CDD" id="cd12797">
    <property type="entry name" value="M23_peptidase"/>
    <property type="match status" value="1"/>
</dbReference>
<gene>
    <name evidence="3" type="ORF">ACFSRZ_05715</name>
</gene>
<dbReference type="SUPFAM" id="SSF51261">
    <property type="entry name" value="Duplicated hybrid motif"/>
    <property type="match status" value="1"/>
</dbReference>
<dbReference type="Gene3D" id="2.70.70.10">
    <property type="entry name" value="Glucose Permease (Domain IIA)"/>
    <property type="match status" value="1"/>
</dbReference>
<dbReference type="PANTHER" id="PTHR21666:SF270">
    <property type="entry name" value="MUREIN HYDROLASE ACTIVATOR ENVC"/>
    <property type="match status" value="1"/>
</dbReference>
<keyword evidence="1" id="KW-1133">Transmembrane helix</keyword>
<dbReference type="PANTHER" id="PTHR21666">
    <property type="entry name" value="PEPTIDASE-RELATED"/>
    <property type="match status" value="1"/>
</dbReference>
<proteinExistence type="predicted"/>
<dbReference type="EMBL" id="JBHULH010000003">
    <property type="protein sequence ID" value="MFD2566858.1"/>
    <property type="molecule type" value="Genomic_DNA"/>
</dbReference>
<accession>A0ABW5LPV4</accession>
<feature type="transmembrane region" description="Helical" evidence="1">
    <location>
        <begin position="6"/>
        <end position="25"/>
    </location>
</feature>
<feature type="transmembrane region" description="Helical" evidence="1">
    <location>
        <begin position="181"/>
        <end position="202"/>
    </location>
</feature>
<evidence type="ECO:0000259" key="2">
    <source>
        <dbReference type="Pfam" id="PF01551"/>
    </source>
</evidence>
<dbReference type="InterPro" id="IPR016047">
    <property type="entry name" value="M23ase_b-sheet_dom"/>
</dbReference>
<dbReference type="InterPro" id="IPR050570">
    <property type="entry name" value="Cell_wall_metabolism_enzyme"/>
</dbReference>
<keyword evidence="1" id="KW-0812">Transmembrane</keyword>
<dbReference type="Pfam" id="PF01551">
    <property type="entry name" value="Peptidase_M23"/>
    <property type="match status" value="1"/>
</dbReference>
<organism evidence="3 4">
    <name type="scientific">Pseudotenacibaculum haliotis</name>
    <dbReference type="NCBI Taxonomy" id="1862138"/>
    <lineage>
        <taxon>Bacteria</taxon>
        <taxon>Pseudomonadati</taxon>
        <taxon>Bacteroidota</taxon>
        <taxon>Flavobacteriia</taxon>
        <taxon>Flavobacteriales</taxon>
        <taxon>Flavobacteriaceae</taxon>
        <taxon>Pseudotenacibaculum</taxon>
    </lineage>
</organism>
<dbReference type="RefSeq" id="WP_379665569.1">
    <property type="nucleotide sequence ID" value="NZ_JBHULH010000003.1"/>
</dbReference>
<dbReference type="Proteomes" id="UP001597508">
    <property type="component" value="Unassembled WGS sequence"/>
</dbReference>
<feature type="transmembrane region" description="Helical" evidence="1">
    <location>
        <begin position="37"/>
        <end position="56"/>
    </location>
</feature>
<feature type="transmembrane region" description="Helical" evidence="1">
    <location>
        <begin position="95"/>
        <end position="115"/>
    </location>
</feature>